<feature type="compositionally biased region" description="Polar residues" evidence="1">
    <location>
        <begin position="324"/>
        <end position="339"/>
    </location>
</feature>
<name>A0A915MWV6_MELJA</name>
<evidence type="ECO:0000256" key="1">
    <source>
        <dbReference type="SAM" id="MobiDB-lite"/>
    </source>
</evidence>
<feature type="region of interest" description="Disordered" evidence="1">
    <location>
        <begin position="324"/>
        <end position="364"/>
    </location>
</feature>
<dbReference type="WBParaSite" id="scaffold6209_cov194.g10585">
    <property type="protein sequence ID" value="scaffold6209_cov194.g10585"/>
    <property type="gene ID" value="scaffold6209_cov194.g10585"/>
</dbReference>
<feature type="compositionally biased region" description="Low complexity" evidence="1">
    <location>
        <begin position="340"/>
        <end position="356"/>
    </location>
</feature>
<protein>
    <submittedName>
        <fullName evidence="3">Uncharacterized protein</fullName>
    </submittedName>
</protein>
<keyword evidence="2" id="KW-1185">Reference proteome</keyword>
<dbReference type="AlphaFoldDB" id="A0A915MWV6"/>
<sequence length="409" mass="47810">MEQYTEAGLSQIREKIDYNDIVQYILVIKRLALNENGFDNLTIDFNVLERIIVEYMNQYSLYPHHNYQKVADLKNKIIGDTDKQDREDTNNQLAILSQLKEYKRYVEGTYMDKQIRESALRRDIRQNIINIVFKRINEHHFKYQITEEADNDKNEIPLNTPTQPGYPTYHTKIYQVNYYQNFYHPQMMADQVHDYNPLSQQISPQPTYQQLLNQVHNPAWLKQNLHTFFPAHETVHPVPHPTTQPLDKGKNMVEDPLIKERSKQVIIRGTHNNYEEASDIHNESQNPHVFTRDDATDAQLKNILAMDRLMRGSGQSLLEDVVSPYQTKQGESSNKSQQGPSNNPHNNPLNTNSNPSQHFNHYTPSIYRPHATRFQHTLVHNFHQLLGDNKQKSEESSDNDTSATDSDNM</sequence>
<organism evidence="2 3">
    <name type="scientific">Meloidogyne javanica</name>
    <name type="common">Root-knot nematode worm</name>
    <dbReference type="NCBI Taxonomy" id="6303"/>
    <lineage>
        <taxon>Eukaryota</taxon>
        <taxon>Metazoa</taxon>
        <taxon>Ecdysozoa</taxon>
        <taxon>Nematoda</taxon>
        <taxon>Chromadorea</taxon>
        <taxon>Rhabditida</taxon>
        <taxon>Tylenchina</taxon>
        <taxon>Tylenchomorpha</taxon>
        <taxon>Tylenchoidea</taxon>
        <taxon>Meloidogynidae</taxon>
        <taxon>Meloidogyninae</taxon>
        <taxon>Meloidogyne</taxon>
        <taxon>Meloidogyne incognita group</taxon>
    </lineage>
</organism>
<reference evidence="3" key="1">
    <citation type="submission" date="2022-11" db="UniProtKB">
        <authorList>
            <consortium name="WormBaseParasite"/>
        </authorList>
    </citation>
    <scope>IDENTIFICATION</scope>
</reference>
<proteinExistence type="predicted"/>
<accession>A0A915MWV6</accession>
<feature type="compositionally biased region" description="Low complexity" evidence="1">
    <location>
        <begin position="399"/>
        <end position="409"/>
    </location>
</feature>
<feature type="region of interest" description="Disordered" evidence="1">
    <location>
        <begin position="387"/>
        <end position="409"/>
    </location>
</feature>
<dbReference type="Proteomes" id="UP000887561">
    <property type="component" value="Unplaced"/>
</dbReference>
<evidence type="ECO:0000313" key="3">
    <source>
        <dbReference type="WBParaSite" id="scaffold6209_cov194.g10585"/>
    </source>
</evidence>
<evidence type="ECO:0000313" key="2">
    <source>
        <dbReference type="Proteomes" id="UP000887561"/>
    </source>
</evidence>